<evidence type="ECO:0000313" key="1">
    <source>
        <dbReference type="EMBL" id="OEL10016.1"/>
    </source>
</evidence>
<reference evidence="1 2" key="1">
    <citation type="submission" date="2016-09" db="EMBL/GenBank/DDBJ databases">
        <authorList>
            <person name="Capua I."/>
            <person name="De Benedictis P."/>
            <person name="Joannis T."/>
            <person name="Lombin L.H."/>
            <person name="Cattoli G."/>
        </authorList>
    </citation>
    <scope>NUCLEOTIDE SEQUENCE [LARGE SCALE GENOMIC DNA]</scope>
    <source>
        <strain evidence="1 2">NRS-1</strain>
    </source>
</reference>
<keyword evidence="2" id="KW-1185">Reference proteome</keyword>
<dbReference type="EMBL" id="MKGI01000080">
    <property type="protein sequence ID" value="OEL10016.1"/>
    <property type="molecule type" value="Genomic_DNA"/>
</dbReference>
<dbReference type="AlphaFoldDB" id="A0A1E5UAT2"/>
<dbReference type="RefSeq" id="WP_083250208.1">
    <property type="nucleotide sequence ID" value="NZ_CP034157.1"/>
</dbReference>
<sequence length="280" mass="33381">MNIKLTSLLFLTIFNSCKSQNNDQNFLIDDDGITVEKFDKSKTYDQNYNDNNKIYVVGKSFKYSYYYQGLDGKKYLITKGKEIQKDNYKTFDWDFIEYERQNSETIKNIILIANSGNPFEKDIPEYNQTSIAYQYLKNNGEFFTMEVTGAIENEKNVWVHPPRSNFFQILELNPFPYIQSPYQIGKKWNWKLKIGDHWSDKRWMEWKGGIENVYDYEIIDKKRIETKIGNLECFIIKSKAKSRIGETELISYFNENYGFVKLEYKNIDETKTVLELEKNE</sequence>
<dbReference type="KEGG" id="cnr:EB819_12680"/>
<protein>
    <submittedName>
        <fullName evidence="1">Uncharacterized protein</fullName>
    </submittedName>
</protein>
<dbReference type="Proteomes" id="UP000095601">
    <property type="component" value="Unassembled WGS sequence"/>
</dbReference>
<name>A0A1E5UAT2_9FLAO</name>
<proteinExistence type="predicted"/>
<evidence type="ECO:0000313" key="2">
    <source>
        <dbReference type="Proteomes" id="UP000095601"/>
    </source>
</evidence>
<accession>A0A1E5UAT2</accession>
<dbReference type="OrthoDB" id="980385at2"/>
<comment type="caution">
    <text evidence="1">The sequence shown here is derived from an EMBL/GenBank/DDBJ whole genome shotgun (WGS) entry which is preliminary data.</text>
</comment>
<gene>
    <name evidence="1" type="ORF">BHF72_0964</name>
</gene>
<organism evidence="1 2">
    <name type="scientific">Cloacibacterium normanense</name>
    <dbReference type="NCBI Taxonomy" id="237258"/>
    <lineage>
        <taxon>Bacteria</taxon>
        <taxon>Pseudomonadati</taxon>
        <taxon>Bacteroidota</taxon>
        <taxon>Flavobacteriia</taxon>
        <taxon>Flavobacteriales</taxon>
        <taxon>Weeksellaceae</taxon>
    </lineage>
</organism>